<evidence type="ECO:0000313" key="2">
    <source>
        <dbReference type="Proteomes" id="UP000828048"/>
    </source>
</evidence>
<sequence>MALLMNVIRRGTTTASSLFTKSNTIIRNHQNHRLATVAACLSNSRLLPLRRPLSSTSTTMYDDNCTITANGGSFTRSDEFPIRRGTCGQYMENPFQVSGPRGAYEVKKVEEGLFVRMEMPGIEKEDVKLRVEYGNVVITGEGRRESEHEDSGRSYSANIELSSNWFEPSKINAEMKNGVLRMLIPSSIILVKGFYNDIQGFKNSWKSL</sequence>
<name>A0ACB7X4J6_9ERIC</name>
<evidence type="ECO:0000313" key="1">
    <source>
        <dbReference type="EMBL" id="KAH7835626.1"/>
    </source>
</evidence>
<comment type="caution">
    <text evidence="1">The sequence shown here is derived from an EMBL/GenBank/DDBJ whole genome shotgun (WGS) entry which is preliminary data.</text>
</comment>
<protein>
    <submittedName>
        <fullName evidence="1">Uncharacterized protein</fullName>
    </submittedName>
</protein>
<proteinExistence type="predicted"/>
<reference evidence="1 2" key="1">
    <citation type="journal article" date="2021" name="Hortic Res">
        <title>High-quality reference genome and annotation aids understanding of berry development for evergreen blueberry (Vaccinium darrowii).</title>
        <authorList>
            <person name="Yu J."/>
            <person name="Hulse-Kemp A.M."/>
            <person name="Babiker E."/>
            <person name="Staton M."/>
        </authorList>
    </citation>
    <scope>NUCLEOTIDE SEQUENCE [LARGE SCALE GENOMIC DNA]</scope>
    <source>
        <strain evidence="2">cv. NJ 8807/NJ 8810</strain>
        <tissue evidence="1">Young leaf</tissue>
    </source>
</reference>
<keyword evidence="2" id="KW-1185">Reference proteome</keyword>
<dbReference type="EMBL" id="CM037152">
    <property type="protein sequence ID" value="KAH7835626.1"/>
    <property type="molecule type" value="Genomic_DNA"/>
</dbReference>
<dbReference type="Proteomes" id="UP000828048">
    <property type="component" value="Chromosome 2"/>
</dbReference>
<organism evidence="1 2">
    <name type="scientific">Vaccinium darrowii</name>
    <dbReference type="NCBI Taxonomy" id="229202"/>
    <lineage>
        <taxon>Eukaryota</taxon>
        <taxon>Viridiplantae</taxon>
        <taxon>Streptophyta</taxon>
        <taxon>Embryophyta</taxon>
        <taxon>Tracheophyta</taxon>
        <taxon>Spermatophyta</taxon>
        <taxon>Magnoliopsida</taxon>
        <taxon>eudicotyledons</taxon>
        <taxon>Gunneridae</taxon>
        <taxon>Pentapetalae</taxon>
        <taxon>asterids</taxon>
        <taxon>Ericales</taxon>
        <taxon>Ericaceae</taxon>
        <taxon>Vaccinioideae</taxon>
        <taxon>Vaccinieae</taxon>
        <taxon>Vaccinium</taxon>
    </lineage>
</organism>
<accession>A0ACB7X4J6</accession>
<gene>
    <name evidence="1" type="ORF">Vadar_028067</name>
</gene>